<dbReference type="OrthoDB" id="5125733at2759"/>
<dbReference type="Pfam" id="PF06985">
    <property type="entry name" value="HET"/>
    <property type="match status" value="1"/>
</dbReference>
<name>A0A6A5YIV7_9PLEO</name>
<gene>
    <name evidence="2" type="ORF">BDV96DRAFT_459774</name>
</gene>
<evidence type="ECO:0000313" key="3">
    <source>
        <dbReference type="Proteomes" id="UP000799770"/>
    </source>
</evidence>
<protein>
    <recommendedName>
        <fullName evidence="1">Heterokaryon incompatibility domain-containing protein</fullName>
    </recommendedName>
</protein>
<sequence length="293" mass="32560">PRTIQDAIKITHELGFDYLWVDSLCIIQDDAVEIAQEIALMPLIYSNAVVTIAASSARAVTDGFLGHDTIFDGPATRLSTIEPDGTPGCVFAVLIPDGGDPLHCRGWALQEALSSTRLLDYGTRQLRFSCSVVLYNDEGFRDGWTRSATYFGWDIHPVLDLFSRGTENRIQLWHNMVQKYTDRRLSIPADRSLGISSIASIISSKIPQDEYIAGHWKSNLPEDLLWSVREQVQRPKTFQGPSWSWTGVNGPIGLNYALPRFAPRRAKVISTTNVLVEQSAPFSAVKAATLVLR</sequence>
<dbReference type="PANTHER" id="PTHR33112:SF16">
    <property type="entry name" value="HETEROKARYON INCOMPATIBILITY DOMAIN-CONTAINING PROTEIN"/>
    <property type="match status" value="1"/>
</dbReference>
<feature type="non-terminal residue" evidence="2">
    <location>
        <position position="1"/>
    </location>
</feature>
<feature type="non-terminal residue" evidence="2">
    <location>
        <position position="293"/>
    </location>
</feature>
<evidence type="ECO:0000259" key="1">
    <source>
        <dbReference type="Pfam" id="PF06985"/>
    </source>
</evidence>
<proteinExistence type="predicted"/>
<dbReference type="InterPro" id="IPR010730">
    <property type="entry name" value="HET"/>
</dbReference>
<feature type="domain" description="Heterokaryon incompatibility" evidence="1">
    <location>
        <begin position="1"/>
        <end position="111"/>
    </location>
</feature>
<evidence type="ECO:0000313" key="2">
    <source>
        <dbReference type="EMBL" id="KAF2107179.1"/>
    </source>
</evidence>
<reference evidence="2" key="1">
    <citation type="journal article" date="2020" name="Stud. Mycol.">
        <title>101 Dothideomycetes genomes: a test case for predicting lifestyles and emergence of pathogens.</title>
        <authorList>
            <person name="Haridas S."/>
            <person name="Albert R."/>
            <person name="Binder M."/>
            <person name="Bloem J."/>
            <person name="Labutti K."/>
            <person name="Salamov A."/>
            <person name="Andreopoulos B."/>
            <person name="Baker S."/>
            <person name="Barry K."/>
            <person name="Bills G."/>
            <person name="Bluhm B."/>
            <person name="Cannon C."/>
            <person name="Castanera R."/>
            <person name="Culley D."/>
            <person name="Daum C."/>
            <person name="Ezra D."/>
            <person name="Gonzalez J."/>
            <person name="Henrissat B."/>
            <person name="Kuo A."/>
            <person name="Liang C."/>
            <person name="Lipzen A."/>
            <person name="Lutzoni F."/>
            <person name="Magnuson J."/>
            <person name="Mondo S."/>
            <person name="Nolan M."/>
            <person name="Ohm R."/>
            <person name="Pangilinan J."/>
            <person name="Park H.-J."/>
            <person name="Ramirez L."/>
            <person name="Alfaro M."/>
            <person name="Sun H."/>
            <person name="Tritt A."/>
            <person name="Yoshinaga Y."/>
            <person name="Zwiers L.-H."/>
            <person name="Turgeon B."/>
            <person name="Goodwin S."/>
            <person name="Spatafora J."/>
            <person name="Crous P."/>
            <person name="Grigoriev I."/>
        </authorList>
    </citation>
    <scope>NUCLEOTIDE SEQUENCE</scope>
    <source>
        <strain evidence="2">CBS 627.86</strain>
    </source>
</reference>
<dbReference type="PANTHER" id="PTHR33112">
    <property type="entry name" value="DOMAIN PROTEIN, PUTATIVE-RELATED"/>
    <property type="match status" value="1"/>
</dbReference>
<organism evidence="2 3">
    <name type="scientific">Lophiotrema nucula</name>
    <dbReference type="NCBI Taxonomy" id="690887"/>
    <lineage>
        <taxon>Eukaryota</taxon>
        <taxon>Fungi</taxon>
        <taxon>Dikarya</taxon>
        <taxon>Ascomycota</taxon>
        <taxon>Pezizomycotina</taxon>
        <taxon>Dothideomycetes</taxon>
        <taxon>Pleosporomycetidae</taxon>
        <taxon>Pleosporales</taxon>
        <taxon>Lophiotremataceae</taxon>
        <taxon>Lophiotrema</taxon>
    </lineage>
</organism>
<accession>A0A6A5YIV7</accession>
<dbReference type="EMBL" id="ML977356">
    <property type="protein sequence ID" value="KAF2107179.1"/>
    <property type="molecule type" value="Genomic_DNA"/>
</dbReference>
<keyword evidence="3" id="KW-1185">Reference proteome</keyword>
<dbReference type="Proteomes" id="UP000799770">
    <property type="component" value="Unassembled WGS sequence"/>
</dbReference>
<dbReference type="AlphaFoldDB" id="A0A6A5YIV7"/>